<dbReference type="AlphaFoldDB" id="A0AAX4HJN6"/>
<dbReference type="InterPro" id="IPR029063">
    <property type="entry name" value="SAM-dependent_MTases_sf"/>
</dbReference>
<dbReference type="PANTHER" id="PTHR43042">
    <property type="entry name" value="SAM-DEPENDENT METHYLTRANSFERASE"/>
    <property type="match status" value="1"/>
</dbReference>
<dbReference type="SUPFAM" id="SSF53335">
    <property type="entry name" value="S-adenosyl-L-methionine-dependent methyltransferases"/>
    <property type="match status" value="1"/>
</dbReference>
<evidence type="ECO:0000313" key="2">
    <source>
        <dbReference type="Proteomes" id="UP001324634"/>
    </source>
</evidence>
<reference evidence="1 2" key="1">
    <citation type="submission" date="2023-11" db="EMBL/GenBank/DDBJ databases">
        <title>Peredibacter starrii A3.12.</title>
        <authorList>
            <person name="Mitchell R.J."/>
        </authorList>
    </citation>
    <scope>NUCLEOTIDE SEQUENCE [LARGE SCALE GENOMIC DNA]</scope>
    <source>
        <strain evidence="1 2">A3.12</strain>
    </source>
</reference>
<proteinExistence type="predicted"/>
<protein>
    <submittedName>
        <fullName evidence="1">Class I SAM-dependent methyltransferase</fullName>
        <ecNumber evidence="1">2.1.1.-</ecNumber>
    </submittedName>
</protein>
<sequence length="293" mass="33376">MITQNLSHYQLLDSGLGRKLEIISGLKVNRPSPQAIWKPMLKDSEWNQVTSNVIRTKDGGGKWEHKKEPAENLSLPFTIDGKQLSFRLKFTSFGHCGVFFEQIPVWMWLYEEVKFLKQKLGRAPKVVNLFGYTGCASIVMAAAGAEVFHVDSSKGVLDWGKESQAQSKIKADAIRWVQGDAQEFIRHSFKKNFMYDGILADPPSWGHGVKKEVWDFEKHIHLLVDGMLSVINRENSFLFLSSHTHGVQPEALRNLIWDKRWKDIEASELGVRHQNDARILPAGIYAAARSYQK</sequence>
<dbReference type="Gene3D" id="3.40.50.150">
    <property type="entry name" value="Vaccinia Virus protein VP39"/>
    <property type="match status" value="1"/>
</dbReference>
<dbReference type="EC" id="2.1.1.-" evidence="1"/>
<dbReference type="InterPro" id="IPR019012">
    <property type="entry name" value="RNA_cap_Gua-N2-MeTrfase"/>
</dbReference>
<dbReference type="Pfam" id="PF09445">
    <property type="entry name" value="Methyltransf_15"/>
    <property type="match status" value="1"/>
</dbReference>
<name>A0AAX4HJN6_9BACT</name>
<keyword evidence="1" id="KW-0808">Transferase</keyword>
<keyword evidence="1" id="KW-0489">Methyltransferase</keyword>
<accession>A0AAX4HJN6</accession>
<dbReference type="GO" id="GO:0032259">
    <property type="term" value="P:methylation"/>
    <property type="evidence" value="ECO:0007669"/>
    <property type="project" value="UniProtKB-KW"/>
</dbReference>
<dbReference type="Proteomes" id="UP001324634">
    <property type="component" value="Chromosome"/>
</dbReference>
<dbReference type="RefSeq" id="WP_321390171.1">
    <property type="nucleotide sequence ID" value="NZ_CP139487.1"/>
</dbReference>
<dbReference type="PANTHER" id="PTHR43042:SF2">
    <property type="entry name" value="SAM-DEPENDENT METHYLTRANSFERASE"/>
    <property type="match status" value="1"/>
</dbReference>
<evidence type="ECO:0000313" key="1">
    <source>
        <dbReference type="EMBL" id="WPU63448.1"/>
    </source>
</evidence>
<dbReference type="Gene3D" id="2.60.40.1180">
    <property type="entry name" value="Golgi alpha-mannosidase II"/>
    <property type="match status" value="1"/>
</dbReference>
<dbReference type="InterPro" id="IPR013780">
    <property type="entry name" value="Glyco_hydro_b"/>
</dbReference>
<dbReference type="EMBL" id="CP139487">
    <property type="protein sequence ID" value="WPU63448.1"/>
    <property type="molecule type" value="Genomic_DNA"/>
</dbReference>
<dbReference type="GO" id="GO:0008168">
    <property type="term" value="F:methyltransferase activity"/>
    <property type="evidence" value="ECO:0007669"/>
    <property type="project" value="UniProtKB-KW"/>
</dbReference>
<dbReference type="KEGG" id="psti:SOO65_12190"/>
<organism evidence="1 2">
    <name type="scientific">Peredibacter starrii</name>
    <dbReference type="NCBI Taxonomy" id="28202"/>
    <lineage>
        <taxon>Bacteria</taxon>
        <taxon>Pseudomonadati</taxon>
        <taxon>Bdellovibrionota</taxon>
        <taxon>Bacteriovoracia</taxon>
        <taxon>Bacteriovoracales</taxon>
        <taxon>Bacteriovoracaceae</taxon>
        <taxon>Peredibacter</taxon>
    </lineage>
</organism>
<keyword evidence="2" id="KW-1185">Reference proteome</keyword>
<gene>
    <name evidence="1" type="ORF">SOO65_12190</name>
</gene>